<accession>A0A146FGX9</accession>
<protein>
    <submittedName>
        <fullName evidence="4">Epoxide hydrolase</fullName>
    </submittedName>
</protein>
<evidence type="ECO:0000256" key="2">
    <source>
        <dbReference type="ARBA" id="ARBA00022801"/>
    </source>
</evidence>
<feature type="domain" description="Epoxide hydrolase N-terminal" evidence="3">
    <location>
        <begin position="17"/>
        <end position="75"/>
    </location>
</feature>
<dbReference type="InterPro" id="IPR010497">
    <property type="entry name" value="Epoxide_hydro_N"/>
</dbReference>
<dbReference type="GO" id="GO:0004301">
    <property type="term" value="F:epoxide hydrolase activity"/>
    <property type="evidence" value="ECO:0007669"/>
    <property type="project" value="TreeGrafter"/>
</dbReference>
<dbReference type="EMBL" id="BCWF01000018">
    <property type="protein sequence ID" value="GAT24561.1"/>
    <property type="molecule type" value="Genomic_DNA"/>
</dbReference>
<dbReference type="Proteomes" id="UP000075230">
    <property type="component" value="Unassembled WGS sequence"/>
</dbReference>
<dbReference type="AlphaFoldDB" id="A0A146FGX9"/>
<keyword evidence="2 4" id="KW-0378">Hydrolase</keyword>
<dbReference type="InterPro" id="IPR016292">
    <property type="entry name" value="Epoxide_hydrolase"/>
</dbReference>
<sequence length="313" mass="34654">MSAPFTKFPSSASITPNPFTVSIPDEQLNDLKTLIRLSKIAPPTYESLQADGRFGITSEWLTTMREKWLSEFDWFGSFVEFYPILQLFQEEYTPETLPFHLIVPSLPGYTFSSGPPLDKNFGLMDNARVVDQLMKDLGFGSGYVIQGGDIGSFVGRLLGVSFDACKVNLCAMGAPPEGPSIESLTAAEKEGIARMEKFMTNGLAYAMEHSTRPSTIGHVLSSSPIALLAWWTTPTASAPNGATMLQKEFYIHKPFGFSFFPKDLCPVPRSWIATTGNLVFFQDHAEGGHFAALERPRELKADLTAFVEQVWQK</sequence>
<evidence type="ECO:0000256" key="1">
    <source>
        <dbReference type="ARBA" id="ARBA00010088"/>
    </source>
</evidence>
<reference evidence="5" key="2">
    <citation type="submission" date="2016-02" db="EMBL/GenBank/DDBJ databases">
        <title>Genome sequencing of Aspergillus luchuensis NBRC 4314.</title>
        <authorList>
            <person name="Yamada O."/>
        </authorList>
    </citation>
    <scope>NUCLEOTIDE SEQUENCE [LARGE SCALE GENOMIC DNA]</scope>
    <source>
        <strain evidence="5">RIB 2604</strain>
    </source>
</reference>
<reference evidence="4 5" key="1">
    <citation type="journal article" date="2016" name="DNA Res.">
        <title>Genome sequence of Aspergillus luchuensis NBRC 4314.</title>
        <authorList>
            <person name="Yamada O."/>
            <person name="Machida M."/>
            <person name="Hosoyama A."/>
            <person name="Goto M."/>
            <person name="Takahashi T."/>
            <person name="Futagami T."/>
            <person name="Yamagata Y."/>
            <person name="Takeuchi M."/>
            <person name="Kobayashi T."/>
            <person name="Koike H."/>
            <person name="Abe K."/>
            <person name="Asai K."/>
            <person name="Arita M."/>
            <person name="Fujita N."/>
            <person name="Fukuda K."/>
            <person name="Higa K."/>
            <person name="Horikawa H."/>
            <person name="Ishikawa T."/>
            <person name="Jinno K."/>
            <person name="Kato Y."/>
            <person name="Kirimura K."/>
            <person name="Mizutani O."/>
            <person name="Nakasone K."/>
            <person name="Sano M."/>
            <person name="Shiraishi Y."/>
            <person name="Tsukahara M."/>
            <person name="Gomi K."/>
        </authorList>
    </citation>
    <scope>NUCLEOTIDE SEQUENCE [LARGE SCALE GENOMIC DNA]</scope>
    <source>
        <strain evidence="4 5">RIB 2604</strain>
    </source>
</reference>
<evidence type="ECO:0000313" key="5">
    <source>
        <dbReference type="Proteomes" id="UP000075230"/>
    </source>
</evidence>
<evidence type="ECO:0000313" key="4">
    <source>
        <dbReference type="EMBL" id="GAT24561.1"/>
    </source>
</evidence>
<dbReference type="GO" id="GO:0097176">
    <property type="term" value="P:epoxide metabolic process"/>
    <property type="evidence" value="ECO:0007669"/>
    <property type="project" value="TreeGrafter"/>
</dbReference>
<dbReference type="PIRSF" id="PIRSF001112">
    <property type="entry name" value="Epoxide_hydrolase"/>
    <property type="match status" value="1"/>
</dbReference>
<organism evidence="4 5">
    <name type="scientific">Aspergillus kawachii</name>
    <name type="common">White koji mold</name>
    <name type="synonym">Aspergillus awamori var. kawachi</name>
    <dbReference type="NCBI Taxonomy" id="1069201"/>
    <lineage>
        <taxon>Eukaryota</taxon>
        <taxon>Fungi</taxon>
        <taxon>Dikarya</taxon>
        <taxon>Ascomycota</taxon>
        <taxon>Pezizomycotina</taxon>
        <taxon>Eurotiomycetes</taxon>
        <taxon>Eurotiomycetidae</taxon>
        <taxon>Eurotiales</taxon>
        <taxon>Aspergillaceae</taxon>
        <taxon>Aspergillus</taxon>
        <taxon>Aspergillus subgen. Circumdati</taxon>
    </lineage>
</organism>
<name>A0A146FGX9_ASPKA</name>
<dbReference type="PANTHER" id="PTHR21661:SF39">
    <property type="entry name" value="HYDROLASE, PUTATIVE (AFU_ORTHOLOGUE AFUA_3G08960)-RELATED"/>
    <property type="match status" value="1"/>
</dbReference>
<comment type="caution">
    <text evidence="4">The sequence shown here is derived from an EMBL/GenBank/DDBJ whole genome shotgun (WGS) entry which is preliminary data.</text>
</comment>
<dbReference type="SUPFAM" id="SSF53474">
    <property type="entry name" value="alpha/beta-Hydrolases"/>
    <property type="match status" value="1"/>
</dbReference>
<dbReference type="Gene3D" id="3.40.50.1820">
    <property type="entry name" value="alpha/beta hydrolase"/>
    <property type="match status" value="3"/>
</dbReference>
<dbReference type="Pfam" id="PF06441">
    <property type="entry name" value="EHN"/>
    <property type="match status" value="1"/>
</dbReference>
<dbReference type="PANTHER" id="PTHR21661">
    <property type="entry name" value="EPOXIDE HYDROLASE 1-RELATED"/>
    <property type="match status" value="1"/>
</dbReference>
<dbReference type="InterPro" id="IPR000639">
    <property type="entry name" value="Epox_hydrolase-like"/>
</dbReference>
<dbReference type="VEuPathDB" id="FungiDB:ASPFODRAFT_46366"/>
<dbReference type="InterPro" id="IPR029058">
    <property type="entry name" value="AB_hydrolase_fold"/>
</dbReference>
<gene>
    <name evidence="4" type="ORF">RIB2604_01803910</name>
</gene>
<proteinExistence type="inferred from homology"/>
<comment type="similarity">
    <text evidence="1">Belongs to the peptidase S33 family.</text>
</comment>
<evidence type="ECO:0000259" key="3">
    <source>
        <dbReference type="Pfam" id="PF06441"/>
    </source>
</evidence>
<dbReference type="PRINTS" id="PR00412">
    <property type="entry name" value="EPOXHYDRLASE"/>
</dbReference>